<dbReference type="EMBL" id="OV696694">
    <property type="protein sequence ID" value="CAH1274562.1"/>
    <property type="molecule type" value="Genomic_DNA"/>
</dbReference>
<dbReference type="InterPro" id="IPR051426">
    <property type="entry name" value="Peflin/Sorcin_CaBP"/>
</dbReference>
<evidence type="ECO:0000259" key="14">
    <source>
        <dbReference type="SMART" id="SM00054"/>
    </source>
</evidence>
<evidence type="ECO:0000256" key="12">
    <source>
        <dbReference type="ARBA" id="ARBA00042606"/>
    </source>
</evidence>
<keyword evidence="8" id="KW-0968">Cytoplasmic vesicle</keyword>
<keyword evidence="3" id="KW-0479">Metal-binding</keyword>
<name>A0A8K0AEL4_BRALA</name>
<evidence type="ECO:0000256" key="13">
    <source>
        <dbReference type="SAM" id="MobiDB-lite"/>
    </source>
</evidence>
<evidence type="ECO:0000256" key="6">
    <source>
        <dbReference type="ARBA" id="ARBA00022837"/>
    </source>
</evidence>
<feature type="compositionally biased region" description="Low complexity" evidence="13">
    <location>
        <begin position="26"/>
        <end position="56"/>
    </location>
</feature>
<feature type="compositionally biased region" description="Pro residues" evidence="13">
    <location>
        <begin position="132"/>
        <end position="143"/>
    </location>
</feature>
<dbReference type="PANTHER" id="PTHR46212">
    <property type="entry name" value="PEFLIN"/>
    <property type="match status" value="1"/>
</dbReference>
<gene>
    <name evidence="15" type="primary">PEF1</name>
    <name evidence="15" type="ORF">BLAG_LOCUS25554</name>
</gene>
<keyword evidence="7" id="KW-0472">Membrane</keyword>
<evidence type="ECO:0000256" key="2">
    <source>
        <dbReference type="ARBA" id="ARBA00022490"/>
    </source>
</evidence>
<sequence>MSYGPPPAYNPSHNGGGSYSAPQQTYSQPPSYHGQPQQGYGQSPGQHNPYGQQGHGAPPPQQRYGSAPPPQPQGYGTPPPQQQAYGAPPPQQQGYRAPPPQQQGYGAQSPQQGYGGAPPQQVYQQGYQAPGYGPPPGGPPPGVDPTLWGWFQTVDQDRSGSINATELRQALVNGNWSHFNPETCRLLIGMFDQNKDGTINIQEFAALWKYINDWRGCFDRFDTDRSGNIDAQELNNAFRTFGYSLSTSFCGMIVTKFDRTSNCNINFDDFIQVCVMLKSLTDKFRQKDVHRRGMIRINYEEVSRVQRWSTCTLGMGMTRSWAGPQDSGLIHKHIRGGVTRFRAGPQDSELVHKHTGEGAIWFRADPLTLGEGVTRFRTVHNIQKCTNTAGRE</sequence>
<dbReference type="SMART" id="SM00054">
    <property type="entry name" value="EFh"/>
    <property type="match status" value="4"/>
</dbReference>
<feature type="domain" description="EF-hand" evidence="14">
    <location>
        <begin position="183"/>
        <end position="211"/>
    </location>
</feature>
<keyword evidence="6" id="KW-0106">Calcium</keyword>
<organism evidence="15 16">
    <name type="scientific">Branchiostoma lanceolatum</name>
    <name type="common">Common lancelet</name>
    <name type="synonym">Amphioxus lanceolatum</name>
    <dbReference type="NCBI Taxonomy" id="7740"/>
    <lineage>
        <taxon>Eukaryota</taxon>
        <taxon>Metazoa</taxon>
        <taxon>Chordata</taxon>
        <taxon>Cephalochordata</taxon>
        <taxon>Leptocardii</taxon>
        <taxon>Amphioxiformes</taxon>
        <taxon>Branchiostomatidae</taxon>
        <taxon>Branchiostoma</taxon>
    </lineage>
</organism>
<dbReference type="InterPro" id="IPR002048">
    <property type="entry name" value="EF_hand_dom"/>
</dbReference>
<reference evidence="15" key="1">
    <citation type="submission" date="2022-01" db="EMBL/GenBank/DDBJ databases">
        <authorList>
            <person name="Braso-Vives M."/>
        </authorList>
    </citation>
    <scope>NUCLEOTIDE SEQUENCE</scope>
</reference>
<evidence type="ECO:0000256" key="5">
    <source>
        <dbReference type="ARBA" id="ARBA00022824"/>
    </source>
</evidence>
<evidence type="ECO:0000256" key="4">
    <source>
        <dbReference type="ARBA" id="ARBA00022737"/>
    </source>
</evidence>
<feature type="domain" description="EF-hand" evidence="14">
    <location>
        <begin position="249"/>
        <end position="277"/>
    </location>
</feature>
<feature type="compositionally biased region" description="Pro residues" evidence="13">
    <location>
        <begin position="57"/>
        <end position="101"/>
    </location>
</feature>
<keyword evidence="2" id="KW-0963">Cytoplasm</keyword>
<dbReference type="PROSITE" id="PS00018">
    <property type="entry name" value="EF_HAND_1"/>
    <property type="match status" value="2"/>
</dbReference>
<evidence type="ECO:0000313" key="15">
    <source>
        <dbReference type="EMBL" id="CAH1274562.1"/>
    </source>
</evidence>
<dbReference type="PANTHER" id="PTHR46212:SF10">
    <property type="entry name" value="PEFLIN"/>
    <property type="match status" value="1"/>
</dbReference>
<comment type="subcellular location">
    <subcellularLocation>
        <location evidence="9">Cytoplasmic vesicle</location>
        <location evidence="9">COPII-coated vesicle membrane</location>
        <topology evidence="9">Peripheral membrane protein</topology>
    </subcellularLocation>
    <subcellularLocation>
        <location evidence="1">Endoplasmic reticulum</location>
    </subcellularLocation>
</comment>
<evidence type="ECO:0000256" key="8">
    <source>
        <dbReference type="ARBA" id="ARBA00023329"/>
    </source>
</evidence>
<dbReference type="Proteomes" id="UP000838412">
    <property type="component" value="Chromosome 9"/>
</dbReference>
<evidence type="ECO:0000256" key="10">
    <source>
        <dbReference type="ARBA" id="ARBA00041025"/>
    </source>
</evidence>
<dbReference type="GO" id="GO:0048306">
    <property type="term" value="F:calcium-dependent protein binding"/>
    <property type="evidence" value="ECO:0007669"/>
    <property type="project" value="UniProtKB-ARBA"/>
</dbReference>
<protein>
    <recommendedName>
        <fullName evidence="10">Peflin</fullName>
    </recommendedName>
    <alternativeName>
        <fullName evidence="11">PEF protein with a long N-terminal hydrophobic domain</fullName>
    </alternativeName>
    <alternativeName>
        <fullName evidence="12">Penta-EF hand domain-containing protein 1</fullName>
    </alternativeName>
</protein>
<evidence type="ECO:0000313" key="16">
    <source>
        <dbReference type="Proteomes" id="UP000838412"/>
    </source>
</evidence>
<dbReference type="SUPFAM" id="SSF47473">
    <property type="entry name" value="EF-hand"/>
    <property type="match status" value="1"/>
</dbReference>
<evidence type="ECO:0000256" key="11">
    <source>
        <dbReference type="ARBA" id="ARBA00041490"/>
    </source>
</evidence>
<feature type="domain" description="EF-hand" evidence="14">
    <location>
        <begin position="213"/>
        <end position="241"/>
    </location>
</feature>
<dbReference type="GO" id="GO:0012507">
    <property type="term" value="C:ER to Golgi transport vesicle membrane"/>
    <property type="evidence" value="ECO:0007669"/>
    <property type="project" value="UniProtKB-SubCell"/>
</dbReference>
<evidence type="ECO:0000256" key="9">
    <source>
        <dbReference type="ARBA" id="ARBA00037873"/>
    </source>
</evidence>
<dbReference type="AlphaFoldDB" id="A0A8K0AEL4"/>
<evidence type="ECO:0000256" key="1">
    <source>
        <dbReference type="ARBA" id="ARBA00004240"/>
    </source>
</evidence>
<keyword evidence="5" id="KW-0256">Endoplasmic reticulum</keyword>
<dbReference type="InterPro" id="IPR011992">
    <property type="entry name" value="EF-hand-dom_pair"/>
</dbReference>
<dbReference type="OrthoDB" id="186625at2759"/>
<dbReference type="GO" id="GO:0048208">
    <property type="term" value="P:COPII vesicle coating"/>
    <property type="evidence" value="ECO:0007669"/>
    <property type="project" value="TreeGrafter"/>
</dbReference>
<feature type="compositionally biased region" description="Low complexity" evidence="13">
    <location>
        <begin position="102"/>
        <end position="131"/>
    </location>
</feature>
<dbReference type="Gene3D" id="1.10.238.10">
    <property type="entry name" value="EF-hand"/>
    <property type="match status" value="1"/>
</dbReference>
<keyword evidence="4" id="KW-0677">Repeat</keyword>
<dbReference type="CDD" id="cd16183">
    <property type="entry name" value="EFh_PEF_ALG-2"/>
    <property type="match status" value="1"/>
</dbReference>
<keyword evidence="16" id="KW-1185">Reference proteome</keyword>
<dbReference type="InterPro" id="IPR018247">
    <property type="entry name" value="EF_Hand_1_Ca_BS"/>
</dbReference>
<evidence type="ECO:0000256" key="3">
    <source>
        <dbReference type="ARBA" id="ARBA00022723"/>
    </source>
</evidence>
<accession>A0A8K0AEL4</accession>
<dbReference type="Pfam" id="PF13499">
    <property type="entry name" value="EF-hand_7"/>
    <property type="match status" value="2"/>
</dbReference>
<dbReference type="GO" id="GO:0005783">
    <property type="term" value="C:endoplasmic reticulum"/>
    <property type="evidence" value="ECO:0007669"/>
    <property type="project" value="UniProtKB-SubCell"/>
</dbReference>
<feature type="region of interest" description="Disordered" evidence="13">
    <location>
        <begin position="1"/>
        <end position="147"/>
    </location>
</feature>
<evidence type="ECO:0000256" key="7">
    <source>
        <dbReference type="ARBA" id="ARBA00023136"/>
    </source>
</evidence>
<dbReference type="GO" id="GO:0005509">
    <property type="term" value="F:calcium ion binding"/>
    <property type="evidence" value="ECO:0007669"/>
    <property type="project" value="InterPro"/>
</dbReference>
<feature type="domain" description="EF-hand" evidence="14">
    <location>
        <begin position="146"/>
        <end position="174"/>
    </location>
</feature>
<proteinExistence type="predicted"/>